<gene>
    <name evidence="3" type="ORF">CLV71_102111</name>
</gene>
<sequence length="251" mass="24897">MTTSLAHRVAVVTGASSGIGAATALALSAAGARVALLARGSAALAGVASTLPGESLPVPTDVADDAQVAAAMDRVVARWGVPDLVVTSAGVSHPAPLSGLTPELWRETVDVNLSGTFYVAREAGLRMRAVGVTGDIVTVGSELSVIGMASYVAYCAAKAGVLGLTRALAAELAPLVRVNAVCPGPVDTPMLAAEFAAEGDASTARAETVARVPLGRLATADEVAAAVCYLVAPTTYATGTVLNLDGGTTCV</sequence>
<keyword evidence="4" id="KW-1185">Reference proteome</keyword>
<comment type="caution">
    <text evidence="3">The sequence shown here is derived from an EMBL/GenBank/DDBJ whole genome shotgun (WGS) entry which is preliminary data.</text>
</comment>
<dbReference type="PANTHER" id="PTHR42760">
    <property type="entry name" value="SHORT-CHAIN DEHYDROGENASES/REDUCTASES FAMILY MEMBER"/>
    <property type="match status" value="1"/>
</dbReference>
<dbReference type="Pfam" id="PF13561">
    <property type="entry name" value="adh_short_C2"/>
    <property type="match status" value="1"/>
</dbReference>
<evidence type="ECO:0000313" key="4">
    <source>
        <dbReference type="Proteomes" id="UP000294927"/>
    </source>
</evidence>
<dbReference type="InterPro" id="IPR020904">
    <property type="entry name" value="Sc_DH/Rdtase_CS"/>
</dbReference>
<dbReference type="GO" id="GO:0016616">
    <property type="term" value="F:oxidoreductase activity, acting on the CH-OH group of donors, NAD or NADP as acceptor"/>
    <property type="evidence" value="ECO:0007669"/>
    <property type="project" value="TreeGrafter"/>
</dbReference>
<dbReference type="Gene3D" id="3.40.50.720">
    <property type="entry name" value="NAD(P)-binding Rossmann-like Domain"/>
    <property type="match status" value="1"/>
</dbReference>
<dbReference type="SUPFAM" id="SSF51735">
    <property type="entry name" value="NAD(P)-binding Rossmann-fold domains"/>
    <property type="match status" value="1"/>
</dbReference>
<dbReference type="CDD" id="cd05233">
    <property type="entry name" value="SDR_c"/>
    <property type="match status" value="1"/>
</dbReference>
<organism evidence="3 4">
    <name type="scientific">Actinophytocola oryzae</name>
    <dbReference type="NCBI Taxonomy" id="502181"/>
    <lineage>
        <taxon>Bacteria</taxon>
        <taxon>Bacillati</taxon>
        <taxon>Actinomycetota</taxon>
        <taxon>Actinomycetes</taxon>
        <taxon>Pseudonocardiales</taxon>
        <taxon>Pseudonocardiaceae</taxon>
    </lineage>
</organism>
<protein>
    <submittedName>
        <fullName evidence="3">NAD(P)-dependent dehydrogenase (Short-subunit alcohol dehydrogenase family)</fullName>
    </submittedName>
</protein>
<evidence type="ECO:0000313" key="3">
    <source>
        <dbReference type="EMBL" id="TDV56050.1"/>
    </source>
</evidence>
<dbReference type="EMBL" id="SOCP01000002">
    <property type="protein sequence ID" value="TDV56050.1"/>
    <property type="molecule type" value="Genomic_DNA"/>
</dbReference>
<dbReference type="InterPro" id="IPR002347">
    <property type="entry name" value="SDR_fam"/>
</dbReference>
<dbReference type="PANTHER" id="PTHR42760:SF133">
    <property type="entry name" value="3-OXOACYL-[ACYL-CARRIER-PROTEIN] REDUCTASE"/>
    <property type="match status" value="1"/>
</dbReference>
<dbReference type="PRINTS" id="PR00081">
    <property type="entry name" value="GDHRDH"/>
</dbReference>
<comment type="similarity">
    <text evidence="1">Belongs to the short-chain dehydrogenases/reductases (SDR) family.</text>
</comment>
<name>A0A4R7W0L3_9PSEU</name>
<evidence type="ECO:0000256" key="1">
    <source>
        <dbReference type="ARBA" id="ARBA00006484"/>
    </source>
</evidence>
<dbReference type="Proteomes" id="UP000294927">
    <property type="component" value="Unassembled WGS sequence"/>
</dbReference>
<dbReference type="PRINTS" id="PR00080">
    <property type="entry name" value="SDRFAMILY"/>
</dbReference>
<dbReference type="PROSITE" id="PS00061">
    <property type="entry name" value="ADH_SHORT"/>
    <property type="match status" value="1"/>
</dbReference>
<dbReference type="OrthoDB" id="9809287at2"/>
<dbReference type="AlphaFoldDB" id="A0A4R7W0L3"/>
<accession>A0A4R7W0L3</accession>
<dbReference type="FunFam" id="3.40.50.720:FF:000084">
    <property type="entry name" value="Short-chain dehydrogenase reductase"/>
    <property type="match status" value="1"/>
</dbReference>
<proteinExistence type="inferred from homology"/>
<dbReference type="InterPro" id="IPR036291">
    <property type="entry name" value="NAD(P)-bd_dom_sf"/>
</dbReference>
<evidence type="ECO:0000256" key="2">
    <source>
        <dbReference type="ARBA" id="ARBA00023002"/>
    </source>
</evidence>
<keyword evidence="2" id="KW-0560">Oxidoreductase</keyword>
<dbReference type="RefSeq" id="WP_133901343.1">
    <property type="nucleotide sequence ID" value="NZ_SOCP01000002.1"/>
</dbReference>
<reference evidence="3 4" key="1">
    <citation type="submission" date="2019-03" db="EMBL/GenBank/DDBJ databases">
        <title>Genomic Encyclopedia of Archaeal and Bacterial Type Strains, Phase II (KMG-II): from individual species to whole genera.</title>
        <authorList>
            <person name="Goeker M."/>
        </authorList>
    </citation>
    <scope>NUCLEOTIDE SEQUENCE [LARGE SCALE GENOMIC DNA]</scope>
    <source>
        <strain evidence="3 4">DSM 45499</strain>
    </source>
</reference>